<name>A0ABR3SF37_9PEZI</name>
<proteinExistence type="predicted"/>
<keyword evidence="3" id="KW-1185">Reference proteome</keyword>
<gene>
    <name evidence="2" type="ORF">SLS56_010546</name>
</gene>
<dbReference type="EMBL" id="JAJVDC020000207">
    <property type="protein sequence ID" value="KAL1618429.1"/>
    <property type="molecule type" value="Genomic_DNA"/>
</dbReference>
<organism evidence="2 3">
    <name type="scientific">Neofusicoccum ribis</name>
    <dbReference type="NCBI Taxonomy" id="45134"/>
    <lineage>
        <taxon>Eukaryota</taxon>
        <taxon>Fungi</taxon>
        <taxon>Dikarya</taxon>
        <taxon>Ascomycota</taxon>
        <taxon>Pezizomycotina</taxon>
        <taxon>Dothideomycetes</taxon>
        <taxon>Dothideomycetes incertae sedis</taxon>
        <taxon>Botryosphaeriales</taxon>
        <taxon>Botryosphaeriaceae</taxon>
        <taxon>Neofusicoccum</taxon>
    </lineage>
</organism>
<reference evidence="2 3" key="1">
    <citation type="submission" date="2024-02" db="EMBL/GenBank/DDBJ databases">
        <title>De novo assembly and annotation of 12 fungi associated with fruit tree decline syndrome in Ontario, Canada.</title>
        <authorList>
            <person name="Sulman M."/>
            <person name="Ellouze W."/>
            <person name="Ilyukhin E."/>
        </authorList>
    </citation>
    <scope>NUCLEOTIDE SEQUENCE [LARGE SCALE GENOMIC DNA]</scope>
    <source>
        <strain evidence="2 3">M1-105</strain>
    </source>
</reference>
<protein>
    <submittedName>
        <fullName evidence="2">Uncharacterized protein</fullName>
    </submittedName>
</protein>
<dbReference type="Proteomes" id="UP001521116">
    <property type="component" value="Unassembled WGS sequence"/>
</dbReference>
<accession>A0ABR3SF37</accession>
<sequence length="685" mass="76031">RLDDSPLTSAASSSLALTTPLTITSTIDSVRISTYCIYLYTPLAVRALLAVRLPVAVPTLLPRARLSAASVRTLLLRQPAVRYRVKAALTKPGRAGIRYGGTLLYRGFVYADWNSRRLLMAGPLAIPVRDAVLRQLFAQPALIGWQDLRTDTYQHLGRLSDADDRSRGQLTLCVEQDAEKLLIHFHLPVKTRPSLLKNARHLHLVVPVENLRLSVDRLSVHGTRAHTKLQLEKIGVRPDTLLVYASLEIGTPAYVLMPIGSRRPRMRLSGTSGQLLRQLKSLTKAGAIDVYLEYGPVLPQLEGISSRLERGDLVTPLVDVDAMYERGLRCGKNEWTHYPCDEHGLSTASWNPLVDDDPPPYEEVAVNGQRNTVQELTSAKSPLALKEVSPHPSEVSSGATRIGWRSVQEPSVEPVQFTDAVPQRRTSPPNGLKRKAGHVFPDAEVVQSRNKAPHMTTASGGTREESPAPRDIVPHSQSARAADTSAQSLTQRGSTTEEDPSPVERMLLEYDAIRFSNTVTDFLRARCSRHDPSELDPFCLRSPHLFLELKEWIYVAWNYDTSACETYRMQLLTLGAAVRENDRSLFDATMRECQQLLLSRAPGRMLADATPVNQVSSMLDWLNSRICRNAGKLMMPLLVDLKLAAEKVETLELSQVADMIKARKEWNDKLAGAYAAVFRAFGGLV</sequence>
<evidence type="ECO:0000313" key="2">
    <source>
        <dbReference type="EMBL" id="KAL1618429.1"/>
    </source>
</evidence>
<evidence type="ECO:0000256" key="1">
    <source>
        <dbReference type="SAM" id="MobiDB-lite"/>
    </source>
</evidence>
<evidence type="ECO:0000313" key="3">
    <source>
        <dbReference type="Proteomes" id="UP001521116"/>
    </source>
</evidence>
<feature type="compositionally biased region" description="Polar residues" evidence="1">
    <location>
        <begin position="475"/>
        <end position="494"/>
    </location>
</feature>
<feature type="non-terminal residue" evidence="2">
    <location>
        <position position="1"/>
    </location>
</feature>
<comment type="caution">
    <text evidence="2">The sequence shown here is derived from an EMBL/GenBank/DDBJ whole genome shotgun (WGS) entry which is preliminary data.</text>
</comment>
<feature type="region of interest" description="Disordered" evidence="1">
    <location>
        <begin position="410"/>
        <end position="503"/>
    </location>
</feature>